<name>A0AAV9NCX6_9EURO</name>
<accession>A0AAV9NCX6</accession>
<dbReference type="RefSeq" id="XP_064707028.1">
    <property type="nucleotide sequence ID" value="XM_064845483.1"/>
</dbReference>
<dbReference type="GO" id="GO:0005811">
    <property type="term" value="C:lipid droplet"/>
    <property type="evidence" value="ECO:0007669"/>
    <property type="project" value="TreeGrafter"/>
</dbReference>
<dbReference type="GO" id="GO:0000140">
    <property type="term" value="F:acylglycerone-phosphate reductase (NADP+) activity"/>
    <property type="evidence" value="ECO:0007669"/>
    <property type="project" value="TreeGrafter"/>
</dbReference>
<dbReference type="SUPFAM" id="SSF51735">
    <property type="entry name" value="NAD(P)-binding Rossmann-fold domains"/>
    <property type="match status" value="1"/>
</dbReference>
<evidence type="ECO:0000313" key="5">
    <source>
        <dbReference type="EMBL" id="KAK5053903.1"/>
    </source>
</evidence>
<dbReference type="PROSITE" id="PS00061">
    <property type="entry name" value="ADH_SHORT"/>
    <property type="match status" value="1"/>
</dbReference>
<evidence type="ECO:0000313" key="6">
    <source>
        <dbReference type="Proteomes" id="UP001358417"/>
    </source>
</evidence>
<protein>
    <submittedName>
        <fullName evidence="5">Uncharacterized protein</fullName>
    </submittedName>
</protein>
<dbReference type="EMBL" id="JAVRRD010000011">
    <property type="protein sequence ID" value="KAK5053903.1"/>
    <property type="molecule type" value="Genomic_DNA"/>
</dbReference>
<sequence length="301" mass="32450">MESKRVVLITGCSQGSIGDALAQAFHRRNRTRVFATARNPSKIAHFAALGIETLQLDVEDEGSIRTCVKEVEILTGGVLDLLINNSGVGYNMPLADVDIAIAQSVFNLNVFSVLAVTNAFLPLLLRSAASGRDPVIANQVSISAATPVPWIGIYGASKAALAHLTDTMRVEMSCFGVHVVNLMTGMVATNFGSNTKKAEQGEEATLPTNSIWTPARAVVERCLAGEAFTQTAMPVDQYAEAVVKAIVEKPGNPPVRIWKGASAFLVWFARRFMPFTFLDSTVRKMGKLDEVARLVKIANSR</sequence>
<keyword evidence="2" id="KW-0521">NADP</keyword>
<dbReference type="InterPro" id="IPR036291">
    <property type="entry name" value="NAD(P)-bd_dom_sf"/>
</dbReference>
<dbReference type="GO" id="GO:0019433">
    <property type="term" value="P:triglyceride catabolic process"/>
    <property type="evidence" value="ECO:0007669"/>
    <property type="project" value="TreeGrafter"/>
</dbReference>
<reference evidence="5 6" key="1">
    <citation type="submission" date="2023-08" db="EMBL/GenBank/DDBJ databases">
        <title>Black Yeasts Isolated from many extreme environments.</title>
        <authorList>
            <person name="Coleine C."/>
            <person name="Stajich J.E."/>
            <person name="Selbmann L."/>
        </authorList>
    </citation>
    <scope>NUCLEOTIDE SEQUENCE [LARGE SCALE GENOMIC DNA]</scope>
    <source>
        <strain evidence="5 6">CCFEE 5792</strain>
    </source>
</reference>
<dbReference type="Gene3D" id="3.40.50.720">
    <property type="entry name" value="NAD(P)-binding Rossmann-like Domain"/>
    <property type="match status" value="1"/>
</dbReference>
<dbReference type="PRINTS" id="PR00081">
    <property type="entry name" value="GDHRDH"/>
</dbReference>
<evidence type="ECO:0000256" key="3">
    <source>
        <dbReference type="ARBA" id="ARBA00023002"/>
    </source>
</evidence>
<gene>
    <name evidence="5" type="ORF">LTR84_001865</name>
</gene>
<proteinExistence type="inferred from homology"/>
<dbReference type="GO" id="GO:0006654">
    <property type="term" value="P:phosphatidic acid biosynthetic process"/>
    <property type="evidence" value="ECO:0007669"/>
    <property type="project" value="TreeGrafter"/>
</dbReference>
<comment type="similarity">
    <text evidence="1 4">Belongs to the short-chain dehydrogenases/reductases (SDR) family.</text>
</comment>
<dbReference type="InterPro" id="IPR002347">
    <property type="entry name" value="SDR_fam"/>
</dbReference>
<dbReference type="GeneID" id="89970081"/>
<dbReference type="Proteomes" id="UP001358417">
    <property type="component" value="Unassembled WGS sequence"/>
</dbReference>
<dbReference type="PANTHER" id="PTHR44169:SF3">
    <property type="entry name" value="SHORT-CHAIN DEHYDROGENASE SRDE"/>
    <property type="match status" value="1"/>
</dbReference>
<keyword evidence="3" id="KW-0560">Oxidoreductase</keyword>
<dbReference type="InterPro" id="IPR020904">
    <property type="entry name" value="Sc_DH/Rdtase_CS"/>
</dbReference>
<evidence type="ECO:0000256" key="1">
    <source>
        <dbReference type="ARBA" id="ARBA00006484"/>
    </source>
</evidence>
<dbReference type="AlphaFoldDB" id="A0AAV9NCX6"/>
<keyword evidence="6" id="KW-1185">Reference proteome</keyword>
<evidence type="ECO:0000256" key="4">
    <source>
        <dbReference type="RuleBase" id="RU000363"/>
    </source>
</evidence>
<comment type="caution">
    <text evidence="5">The sequence shown here is derived from an EMBL/GenBank/DDBJ whole genome shotgun (WGS) entry which is preliminary data.</text>
</comment>
<dbReference type="GO" id="GO:0005783">
    <property type="term" value="C:endoplasmic reticulum"/>
    <property type="evidence" value="ECO:0007669"/>
    <property type="project" value="TreeGrafter"/>
</dbReference>
<dbReference type="GO" id="GO:0004806">
    <property type="term" value="F:triacylglycerol lipase activity"/>
    <property type="evidence" value="ECO:0007669"/>
    <property type="project" value="TreeGrafter"/>
</dbReference>
<dbReference type="PANTHER" id="PTHR44169">
    <property type="entry name" value="NADPH-DEPENDENT 1-ACYLDIHYDROXYACETONE PHOSPHATE REDUCTASE"/>
    <property type="match status" value="1"/>
</dbReference>
<dbReference type="Pfam" id="PF00106">
    <property type="entry name" value="adh_short"/>
    <property type="match status" value="1"/>
</dbReference>
<evidence type="ECO:0000256" key="2">
    <source>
        <dbReference type="ARBA" id="ARBA00022857"/>
    </source>
</evidence>
<organism evidence="5 6">
    <name type="scientific">Exophiala bonariae</name>
    <dbReference type="NCBI Taxonomy" id="1690606"/>
    <lineage>
        <taxon>Eukaryota</taxon>
        <taxon>Fungi</taxon>
        <taxon>Dikarya</taxon>
        <taxon>Ascomycota</taxon>
        <taxon>Pezizomycotina</taxon>
        <taxon>Eurotiomycetes</taxon>
        <taxon>Chaetothyriomycetidae</taxon>
        <taxon>Chaetothyriales</taxon>
        <taxon>Herpotrichiellaceae</taxon>
        <taxon>Exophiala</taxon>
    </lineage>
</organism>
<dbReference type="PRINTS" id="PR00080">
    <property type="entry name" value="SDRFAMILY"/>
</dbReference>